<dbReference type="GO" id="GO:0000976">
    <property type="term" value="F:transcription cis-regulatory region binding"/>
    <property type="evidence" value="ECO:0007669"/>
    <property type="project" value="TreeGrafter"/>
</dbReference>
<dbReference type="Gene3D" id="4.10.240.10">
    <property type="entry name" value="Zn(2)-C6 fungal-type DNA-binding domain"/>
    <property type="match status" value="1"/>
</dbReference>
<keyword evidence="3" id="KW-0238">DNA-binding</keyword>
<keyword evidence="4" id="KW-0804">Transcription</keyword>
<keyword evidence="2" id="KW-0805">Transcription regulation</keyword>
<dbReference type="PROSITE" id="PS00463">
    <property type="entry name" value="ZN2_CY6_FUNGAL_1"/>
    <property type="match status" value="1"/>
</dbReference>
<dbReference type="Pfam" id="PF00172">
    <property type="entry name" value="Zn_clus"/>
    <property type="match status" value="1"/>
</dbReference>
<evidence type="ECO:0000256" key="4">
    <source>
        <dbReference type="ARBA" id="ARBA00023163"/>
    </source>
</evidence>
<evidence type="ECO:0000313" key="9">
    <source>
        <dbReference type="Proteomes" id="UP001388673"/>
    </source>
</evidence>
<dbReference type="GO" id="GO:0008270">
    <property type="term" value="F:zinc ion binding"/>
    <property type="evidence" value="ECO:0007669"/>
    <property type="project" value="InterPro"/>
</dbReference>
<organism evidence="8 9">
    <name type="scientific">Kwoniella newhampshirensis</name>
    <dbReference type="NCBI Taxonomy" id="1651941"/>
    <lineage>
        <taxon>Eukaryota</taxon>
        <taxon>Fungi</taxon>
        <taxon>Dikarya</taxon>
        <taxon>Basidiomycota</taxon>
        <taxon>Agaricomycotina</taxon>
        <taxon>Tremellomycetes</taxon>
        <taxon>Tremellales</taxon>
        <taxon>Cryptococcaceae</taxon>
        <taxon>Kwoniella</taxon>
    </lineage>
</organism>
<dbReference type="GeneID" id="92181366"/>
<feature type="compositionally biased region" description="Low complexity" evidence="6">
    <location>
        <begin position="234"/>
        <end position="246"/>
    </location>
</feature>
<evidence type="ECO:0000256" key="2">
    <source>
        <dbReference type="ARBA" id="ARBA00023015"/>
    </source>
</evidence>
<feature type="region of interest" description="Disordered" evidence="6">
    <location>
        <begin position="123"/>
        <end position="190"/>
    </location>
</feature>
<comment type="subcellular location">
    <subcellularLocation>
        <location evidence="1">Nucleus</location>
    </subcellularLocation>
</comment>
<keyword evidence="9" id="KW-1185">Reference proteome</keyword>
<dbReference type="Proteomes" id="UP001388673">
    <property type="component" value="Unassembled WGS sequence"/>
</dbReference>
<gene>
    <name evidence="8" type="ORF">IAR55_004108</name>
</gene>
<dbReference type="CDD" id="cd00067">
    <property type="entry name" value="GAL4"/>
    <property type="match status" value="1"/>
</dbReference>
<reference evidence="8 9" key="1">
    <citation type="journal article" date="2024" name="bioRxiv">
        <title>Comparative genomics of Cryptococcus and Kwoniella reveals pathogenesis evolution and contrasting karyotype dynamics via intercentromeric recombination or chromosome fusion.</title>
        <authorList>
            <person name="Coelho M.A."/>
            <person name="David-Palma M."/>
            <person name="Shea T."/>
            <person name="Bowers K."/>
            <person name="McGinley-Smith S."/>
            <person name="Mohammad A.W."/>
            <person name="Gnirke A."/>
            <person name="Yurkov A.M."/>
            <person name="Nowrousian M."/>
            <person name="Sun S."/>
            <person name="Cuomo C.A."/>
            <person name="Heitman J."/>
        </authorList>
    </citation>
    <scope>NUCLEOTIDE SEQUENCE [LARGE SCALE GENOMIC DNA]</scope>
    <source>
        <strain evidence="8 9">CBS 13917</strain>
    </source>
</reference>
<dbReference type="GO" id="GO:0000981">
    <property type="term" value="F:DNA-binding transcription factor activity, RNA polymerase II-specific"/>
    <property type="evidence" value="ECO:0007669"/>
    <property type="project" value="InterPro"/>
</dbReference>
<dbReference type="GO" id="GO:0005634">
    <property type="term" value="C:nucleus"/>
    <property type="evidence" value="ECO:0007669"/>
    <property type="project" value="UniProtKB-SubCell"/>
</dbReference>
<sequence length="718" mass="78692">MNPTPAKRPRRTLSPHSPAESSASQQRPRPPTASPSRTILPAPIPSGPPFPPFAPGPSGWQSTWQAGSSRRSFDAGSPSTSASPKMEGVEEGNMGGMVFTRDVSSRAPRSMMACTRCRRQKMKCDGPSQVPCRGCRQSGQPCIFEPRSRPKSISVMPSRPPPFYPGRPGSPAGFYPAGPQPAPPITSRAPPLSQESYIFRQAREPMPPPPATSIATLASPYPPPGRHSPPPPSTAASGSGAQPGPAFYNPPPSVIHPPPFVAPAVIPQPPPSESHESRIRNVESAVRSLSGVPSAISSLQSSMNAIQRTLSPRRTIELNEGVWENYRTRAWPLTPWLVGLRDPNGLPGLVVNLLGKRTVADRDDARRRECDSLLVDAAKEVGRLVSERGEWAREDMRAVGVLATWINDQSFAGLAISQARSLGLEKVHHPRRTHDDWREWIYLVIMDHLCHIPDYIAPMTRENLALAWRDRLSASPAGDPAVRDRDLKLLAWLEYAETLADVHQLQDSSRLTPASAEPLTEESILDDRRAKAVDPWRKFGQRWESWAGGWAARNDPILALHYNYAVLFTTSPAFLGDDRIWEELAALKEGYTQLERARDAAMGVIQAICSIEIGRTLPYSFALYRPLLSLSILHLVSLCNTLPTSPIISTSHVLGMLRQAYETILAHQPLDRIPSAVSGSQPQGPGLLGDIVESGRIELGKRWVGMEVGRETWRKIVG</sequence>
<name>A0AAW0YYT8_9TREE</name>
<dbReference type="SMART" id="SM00066">
    <property type="entry name" value="GAL4"/>
    <property type="match status" value="1"/>
</dbReference>
<dbReference type="SUPFAM" id="SSF57701">
    <property type="entry name" value="Zn2/Cys6 DNA-binding domain"/>
    <property type="match status" value="1"/>
</dbReference>
<dbReference type="RefSeq" id="XP_066802588.1">
    <property type="nucleotide sequence ID" value="XM_066947209.1"/>
</dbReference>
<dbReference type="InterPro" id="IPR001138">
    <property type="entry name" value="Zn2Cys6_DnaBD"/>
</dbReference>
<feature type="compositionally biased region" description="Polar residues" evidence="6">
    <location>
        <begin position="59"/>
        <end position="70"/>
    </location>
</feature>
<dbReference type="EMBL" id="JBCAWK010000007">
    <property type="protein sequence ID" value="KAK8853402.1"/>
    <property type="molecule type" value="Genomic_DNA"/>
</dbReference>
<feature type="domain" description="Zn(2)-C6 fungal-type" evidence="7">
    <location>
        <begin position="113"/>
        <end position="144"/>
    </location>
</feature>
<dbReference type="KEGG" id="kne:92181366"/>
<protein>
    <recommendedName>
        <fullName evidence="7">Zn(2)-C6 fungal-type domain-containing protein</fullName>
    </recommendedName>
</protein>
<evidence type="ECO:0000256" key="1">
    <source>
        <dbReference type="ARBA" id="ARBA00004123"/>
    </source>
</evidence>
<dbReference type="PROSITE" id="PS50048">
    <property type="entry name" value="ZN2_CY6_FUNGAL_2"/>
    <property type="match status" value="1"/>
</dbReference>
<keyword evidence="5" id="KW-0539">Nucleus</keyword>
<feature type="region of interest" description="Disordered" evidence="6">
    <location>
        <begin position="1"/>
        <end position="95"/>
    </location>
</feature>
<dbReference type="PANTHER" id="PTHR31845">
    <property type="entry name" value="FINGER DOMAIN PROTEIN, PUTATIVE-RELATED"/>
    <property type="match status" value="1"/>
</dbReference>
<dbReference type="AlphaFoldDB" id="A0AAW0YYT8"/>
<dbReference type="InterPro" id="IPR051089">
    <property type="entry name" value="prtT"/>
</dbReference>
<feature type="compositionally biased region" description="Pro residues" evidence="6">
    <location>
        <begin position="42"/>
        <end position="55"/>
    </location>
</feature>
<evidence type="ECO:0000313" key="8">
    <source>
        <dbReference type="EMBL" id="KAK8853402.1"/>
    </source>
</evidence>
<feature type="compositionally biased region" description="Pro residues" evidence="6">
    <location>
        <begin position="220"/>
        <end position="233"/>
    </location>
</feature>
<evidence type="ECO:0000256" key="6">
    <source>
        <dbReference type="SAM" id="MobiDB-lite"/>
    </source>
</evidence>
<accession>A0AAW0YYT8</accession>
<dbReference type="InterPro" id="IPR036864">
    <property type="entry name" value="Zn2-C6_fun-type_DNA-bd_sf"/>
</dbReference>
<dbReference type="PANTHER" id="PTHR31845:SF33">
    <property type="entry name" value="ZN(II)2CYS6 TRANSCRIPTION FACTOR (EUROFUNG)"/>
    <property type="match status" value="1"/>
</dbReference>
<comment type="caution">
    <text evidence="8">The sequence shown here is derived from an EMBL/GenBank/DDBJ whole genome shotgun (WGS) entry which is preliminary data.</text>
</comment>
<feature type="region of interest" description="Disordered" evidence="6">
    <location>
        <begin position="203"/>
        <end position="253"/>
    </location>
</feature>
<proteinExistence type="predicted"/>
<evidence type="ECO:0000256" key="3">
    <source>
        <dbReference type="ARBA" id="ARBA00023125"/>
    </source>
</evidence>
<evidence type="ECO:0000259" key="7">
    <source>
        <dbReference type="PROSITE" id="PS50048"/>
    </source>
</evidence>
<evidence type="ECO:0000256" key="5">
    <source>
        <dbReference type="ARBA" id="ARBA00023242"/>
    </source>
</evidence>